<dbReference type="GO" id="GO:0046872">
    <property type="term" value="F:metal ion binding"/>
    <property type="evidence" value="ECO:0007669"/>
    <property type="project" value="UniProtKB-KW"/>
</dbReference>
<comment type="cofactor">
    <cofactor evidence="2">
        <name>Mg(2+)</name>
        <dbReference type="ChEBI" id="CHEBI:18420"/>
    </cofactor>
</comment>
<dbReference type="InterPro" id="IPR000222">
    <property type="entry name" value="PP2C_BS"/>
</dbReference>
<keyword evidence="4" id="KW-0479">Metal-binding</keyword>
<dbReference type="Proteomes" id="UP000593562">
    <property type="component" value="Unassembled WGS sequence"/>
</dbReference>
<dbReference type="Pfam" id="PF00481">
    <property type="entry name" value="PP2C"/>
    <property type="match status" value="1"/>
</dbReference>
<evidence type="ECO:0000256" key="1">
    <source>
        <dbReference type="ARBA" id="ARBA00001936"/>
    </source>
</evidence>
<evidence type="ECO:0000256" key="4">
    <source>
        <dbReference type="ARBA" id="ARBA00022723"/>
    </source>
</evidence>
<keyword evidence="5 9" id="KW-0378">Hydrolase</keyword>
<reference evidence="12 13" key="1">
    <citation type="journal article" date="2020" name="Nat. Commun.">
        <title>Genome of Tripterygium wilfordii and identification of cytochrome P450 involved in triptolide biosynthesis.</title>
        <authorList>
            <person name="Tu L."/>
            <person name="Su P."/>
            <person name="Zhang Z."/>
            <person name="Gao L."/>
            <person name="Wang J."/>
            <person name="Hu T."/>
            <person name="Zhou J."/>
            <person name="Zhang Y."/>
            <person name="Zhao Y."/>
            <person name="Liu Y."/>
            <person name="Song Y."/>
            <person name="Tong Y."/>
            <person name="Lu Y."/>
            <person name="Yang J."/>
            <person name="Xu C."/>
            <person name="Jia M."/>
            <person name="Peters R.J."/>
            <person name="Huang L."/>
            <person name="Gao W."/>
        </authorList>
    </citation>
    <scope>NUCLEOTIDE SEQUENCE [LARGE SCALE GENOMIC DNA]</scope>
    <source>
        <strain evidence="13">cv. XIE 37</strain>
        <tissue evidence="12">Leaf</tissue>
    </source>
</reference>
<dbReference type="InterPro" id="IPR015655">
    <property type="entry name" value="PP2C"/>
</dbReference>
<dbReference type="FunCoup" id="A0A7J7BYL8">
    <property type="interactions" value="2"/>
</dbReference>
<name>A0A7J7BYL8_TRIWF</name>
<evidence type="ECO:0000256" key="10">
    <source>
        <dbReference type="SAM" id="MobiDB-lite"/>
    </source>
</evidence>
<proteinExistence type="inferred from homology"/>
<comment type="cofactor">
    <cofactor evidence="1">
        <name>Mn(2+)</name>
        <dbReference type="ChEBI" id="CHEBI:29035"/>
    </cofactor>
</comment>
<protein>
    <recommendedName>
        <fullName evidence="3">protein-serine/threonine phosphatase</fullName>
        <ecNumber evidence="3">3.1.3.16</ecNumber>
    </recommendedName>
</protein>
<keyword evidence="8" id="KW-0464">Manganese</keyword>
<keyword evidence="6" id="KW-0460">Magnesium</keyword>
<dbReference type="Gene3D" id="3.60.40.10">
    <property type="entry name" value="PPM-type phosphatase domain"/>
    <property type="match status" value="1"/>
</dbReference>
<evidence type="ECO:0000256" key="9">
    <source>
        <dbReference type="RuleBase" id="RU003465"/>
    </source>
</evidence>
<dbReference type="EMBL" id="JAAARO010000022">
    <property type="protein sequence ID" value="KAF5726717.1"/>
    <property type="molecule type" value="Genomic_DNA"/>
</dbReference>
<evidence type="ECO:0000256" key="6">
    <source>
        <dbReference type="ARBA" id="ARBA00022842"/>
    </source>
</evidence>
<dbReference type="PROSITE" id="PS01032">
    <property type="entry name" value="PPM_1"/>
    <property type="match status" value="1"/>
</dbReference>
<dbReference type="InterPro" id="IPR036457">
    <property type="entry name" value="PPM-type-like_dom_sf"/>
</dbReference>
<evidence type="ECO:0000256" key="3">
    <source>
        <dbReference type="ARBA" id="ARBA00013081"/>
    </source>
</evidence>
<dbReference type="EC" id="3.1.3.16" evidence="3"/>
<dbReference type="CDD" id="cd00143">
    <property type="entry name" value="PP2Cc"/>
    <property type="match status" value="1"/>
</dbReference>
<feature type="domain" description="PPM-type phosphatase" evidence="11">
    <location>
        <begin position="59"/>
        <end position="450"/>
    </location>
</feature>
<gene>
    <name evidence="12" type="ORF">HS088_TW22G00399</name>
</gene>
<dbReference type="SMART" id="SM00332">
    <property type="entry name" value="PP2Cc"/>
    <property type="match status" value="1"/>
</dbReference>
<evidence type="ECO:0000256" key="8">
    <source>
        <dbReference type="ARBA" id="ARBA00023211"/>
    </source>
</evidence>
<keyword evidence="7 9" id="KW-0904">Protein phosphatase</keyword>
<dbReference type="GO" id="GO:0004722">
    <property type="term" value="F:protein serine/threonine phosphatase activity"/>
    <property type="evidence" value="ECO:0007669"/>
    <property type="project" value="UniProtKB-EC"/>
</dbReference>
<evidence type="ECO:0000313" key="12">
    <source>
        <dbReference type="EMBL" id="KAF5726717.1"/>
    </source>
</evidence>
<organism evidence="12 13">
    <name type="scientific">Tripterygium wilfordii</name>
    <name type="common">Thunder God vine</name>
    <dbReference type="NCBI Taxonomy" id="458696"/>
    <lineage>
        <taxon>Eukaryota</taxon>
        <taxon>Viridiplantae</taxon>
        <taxon>Streptophyta</taxon>
        <taxon>Embryophyta</taxon>
        <taxon>Tracheophyta</taxon>
        <taxon>Spermatophyta</taxon>
        <taxon>Magnoliopsida</taxon>
        <taxon>eudicotyledons</taxon>
        <taxon>Gunneridae</taxon>
        <taxon>Pentapetalae</taxon>
        <taxon>rosids</taxon>
        <taxon>fabids</taxon>
        <taxon>Celastrales</taxon>
        <taxon>Celastraceae</taxon>
        <taxon>Tripterygium</taxon>
    </lineage>
</organism>
<comment type="similarity">
    <text evidence="9">Belongs to the PP2C family.</text>
</comment>
<dbReference type="InterPro" id="IPR001932">
    <property type="entry name" value="PPM-type_phosphatase-like_dom"/>
</dbReference>
<feature type="compositionally biased region" description="Basic and acidic residues" evidence="10">
    <location>
        <begin position="366"/>
        <end position="377"/>
    </location>
</feature>
<evidence type="ECO:0000313" key="13">
    <source>
        <dbReference type="Proteomes" id="UP000593562"/>
    </source>
</evidence>
<feature type="compositionally biased region" description="Polar residues" evidence="10">
    <location>
        <begin position="355"/>
        <end position="365"/>
    </location>
</feature>
<dbReference type="PANTHER" id="PTHR47992">
    <property type="entry name" value="PROTEIN PHOSPHATASE"/>
    <property type="match status" value="1"/>
</dbReference>
<evidence type="ECO:0000256" key="5">
    <source>
        <dbReference type="ARBA" id="ARBA00022801"/>
    </source>
</evidence>
<evidence type="ECO:0000259" key="11">
    <source>
        <dbReference type="PROSITE" id="PS51746"/>
    </source>
</evidence>
<accession>A0A7J7BYL8</accession>
<evidence type="ECO:0000256" key="2">
    <source>
        <dbReference type="ARBA" id="ARBA00001946"/>
    </source>
</evidence>
<sequence length="457" mass="50377">MNQKPTEEVSSTVVVSCSLKRKRPPKIEIPNVLQEIRADRLKLKELTPKNDAVCFGGVGVGVSSVKGKKKFMEDTYRIFSCLQGNSNKRFFGVYDGHGGKKASEFVAENLHSNILEMIDNCTGDAAKVEAVKAGYLKTDQEFLKQGIVSGACCVTALIEGKKAVISNLGDCRAVLCRGGLAEALTIDHKAERVDERERIEKKGGYVEIHRGAWRVHGILSVSRSIGDAHLKDWVLAEPETKILQLTPDMEFIVLASDGLWEEVCNQEAVDVVTRLCFPGKKIGCTGVSLKDENDDYGHVNASPLSKIRRISLVKQHKGSSPSPSHKRADGWKASQNDYANENESPPSKIRKVSFFQQRKGASQSPNDEKVDSWKDSGDDYASENEIPPSNSRRISMVNRKNMKMETLSQENLGCKKTPASEGLVAASKELVNLAISRGSLDDITVMIIDLNHFRCNN</sequence>
<feature type="region of interest" description="Disordered" evidence="10">
    <location>
        <begin position="355"/>
        <end position="391"/>
    </location>
</feature>
<evidence type="ECO:0000256" key="7">
    <source>
        <dbReference type="ARBA" id="ARBA00022912"/>
    </source>
</evidence>
<dbReference type="PROSITE" id="PS51746">
    <property type="entry name" value="PPM_2"/>
    <property type="match status" value="1"/>
</dbReference>
<dbReference type="InParanoid" id="A0A7J7BYL8"/>
<comment type="caution">
    <text evidence="12">The sequence shown here is derived from an EMBL/GenBank/DDBJ whole genome shotgun (WGS) entry which is preliminary data.</text>
</comment>
<keyword evidence="13" id="KW-1185">Reference proteome</keyword>
<dbReference type="AlphaFoldDB" id="A0A7J7BYL8"/>
<dbReference type="SUPFAM" id="SSF81606">
    <property type="entry name" value="PP2C-like"/>
    <property type="match status" value="1"/>
</dbReference>